<dbReference type="SUPFAM" id="SSF50199">
    <property type="entry name" value="Staphylococcal nuclease"/>
    <property type="match status" value="1"/>
</dbReference>
<dbReference type="SMART" id="SM00318">
    <property type="entry name" value="SNc"/>
    <property type="match status" value="1"/>
</dbReference>
<accession>A0A934VBL7</accession>
<sequence>MSRRPAPRKSWFSLLLVAAAVAIWLYNGSQLVTKPGGKSVPGWKPASPGELPVPEVSRKSQTSKKSTRYEMFENCTLAEARNNDGDSFFVRLPDGRTEEFRLYFVDTPETDFKTYPDGKTNHERIRQQAAEMGDGITPEQAVEIGKKGRKFTLDLLASRPFTLYTEWDSPFRDNRYHAHIRIQQNGKPRWLHQLLIEKGLARIKTKPADLPNGIPAHQEEDHLRQLERAAKRADAGAWGL</sequence>
<dbReference type="Proteomes" id="UP000600139">
    <property type="component" value="Unassembled WGS sequence"/>
</dbReference>
<dbReference type="InterPro" id="IPR035437">
    <property type="entry name" value="SNase_OB-fold_sf"/>
</dbReference>
<proteinExistence type="predicted"/>
<evidence type="ECO:0000259" key="2">
    <source>
        <dbReference type="PROSITE" id="PS50830"/>
    </source>
</evidence>
<feature type="domain" description="TNase-like" evidence="2">
    <location>
        <begin position="84"/>
        <end position="240"/>
    </location>
</feature>
<dbReference type="InterPro" id="IPR016071">
    <property type="entry name" value="Staphylococal_nuclease_OB-fold"/>
</dbReference>
<feature type="region of interest" description="Disordered" evidence="1">
    <location>
        <begin position="36"/>
        <end position="65"/>
    </location>
</feature>
<keyword evidence="4" id="KW-1185">Reference proteome</keyword>
<dbReference type="Gene3D" id="2.40.50.90">
    <property type="match status" value="1"/>
</dbReference>
<evidence type="ECO:0000256" key="1">
    <source>
        <dbReference type="SAM" id="MobiDB-lite"/>
    </source>
</evidence>
<gene>
    <name evidence="3" type="ORF">JIN84_10620</name>
</gene>
<dbReference type="RefSeq" id="WP_200351023.1">
    <property type="nucleotide sequence ID" value="NZ_BAABHZ010000006.1"/>
</dbReference>
<comment type="caution">
    <text evidence="3">The sequence shown here is derived from an EMBL/GenBank/DDBJ whole genome shotgun (WGS) entry which is preliminary data.</text>
</comment>
<dbReference type="EMBL" id="JAENIK010000011">
    <property type="protein sequence ID" value="MBK1816066.1"/>
    <property type="molecule type" value="Genomic_DNA"/>
</dbReference>
<reference evidence="3" key="1">
    <citation type="submission" date="2021-01" db="EMBL/GenBank/DDBJ databases">
        <title>Modified the classification status of verrucomicrobia.</title>
        <authorList>
            <person name="Feng X."/>
        </authorList>
    </citation>
    <scope>NUCLEOTIDE SEQUENCE</scope>
    <source>
        <strain evidence="3">JCM 18052</strain>
    </source>
</reference>
<evidence type="ECO:0000313" key="3">
    <source>
        <dbReference type="EMBL" id="MBK1816066.1"/>
    </source>
</evidence>
<organism evidence="3 4">
    <name type="scientific">Luteolibacter yonseiensis</name>
    <dbReference type="NCBI Taxonomy" id="1144680"/>
    <lineage>
        <taxon>Bacteria</taxon>
        <taxon>Pseudomonadati</taxon>
        <taxon>Verrucomicrobiota</taxon>
        <taxon>Verrucomicrobiia</taxon>
        <taxon>Verrucomicrobiales</taxon>
        <taxon>Verrucomicrobiaceae</taxon>
        <taxon>Luteolibacter</taxon>
    </lineage>
</organism>
<dbReference type="AlphaFoldDB" id="A0A934VBL7"/>
<protein>
    <recommendedName>
        <fullName evidence="2">TNase-like domain-containing protein</fullName>
    </recommendedName>
</protein>
<dbReference type="PROSITE" id="PS50830">
    <property type="entry name" value="TNASE_3"/>
    <property type="match status" value="1"/>
</dbReference>
<evidence type="ECO:0000313" key="4">
    <source>
        <dbReference type="Proteomes" id="UP000600139"/>
    </source>
</evidence>
<name>A0A934VBL7_9BACT</name>